<feature type="compositionally biased region" description="Polar residues" evidence="1">
    <location>
        <begin position="380"/>
        <end position="397"/>
    </location>
</feature>
<dbReference type="PANTHER" id="PTHR14726:SF1">
    <property type="entry name" value="JHY PROTEIN HOMOLOG"/>
    <property type="match status" value="1"/>
</dbReference>
<reference evidence="2" key="2">
    <citation type="submission" date="2025-08" db="UniProtKB">
        <authorList>
            <consortium name="Ensembl"/>
        </authorList>
    </citation>
    <scope>IDENTIFICATION</scope>
</reference>
<dbReference type="Ensembl" id="ENSCMUT00000026300.2">
    <property type="protein sequence ID" value="ENSCMUP00000024467.2"/>
    <property type="gene ID" value="ENSCMUG00000014938.2"/>
</dbReference>
<keyword evidence="3" id="KW-1185">Reference proteome</keyword>
<feature type="region of interest" description="Disordered" evidence="1">
    <location>
        <begin position="439"/>
        <end position="486"/>
    </location>
</feature>
<feature type="region of interest" description="Disordered" evidence="1">
    <location>
        <begin position="35"/>
        <end position="69"/>
    </location>
</feature>
<feature type="compositionally biased region" description="Basic and acidic residues" evidence="1">
    <location>
        <begin position="220"/>
        <end position="236"/>
    </location>
</feature>
<dbReference type="GeneID" id="116455742"/>
<evidence type="ECO:0000313" key="2">
    <source>
        <dbReference type="Ensembl" id="ENSCMUP00000024467.2"/>
    </source>
</evidence>
<feature type="region of interest" description="Disordered" evidence="1">
    <location>
        <begin position="85"/>
        <end position="146"/>
    </location>
</feature>
<feature type="compositionally biased region" description="Basic and acidic residues" evidence="1">
    <location>
        <begin position="59"/>
        <end position="69"/>
    </location>
</feature>
<feature type="compositionally biased region" description="Acidic residues" evidence="1">
    <location>
        <begin position="88"/>
        <end position="104"/>
    </location>
</feature>
<feature type="compositionally biased region" description="Basic and acidic residues" evidence="1">
    <location>
        <begin position="311"/>
        <end position="329"/>
    </location>
</feature>
<feature type="compositionally biased region" description="Polar residues" evidence="1">
    <location>
        <begin position="183"/>
        <end position="201"/>
    </location>
</feature>
<organism evidence="2 3">
    <name type="scientific">Corvus moneduloides</name>
    <name type="common">New Caledonian crow</name>
    <dbReference type="NCBI Taxonomy" id="1196302"/>
    <lineage>
        <taxon>Eukaryota</taxon>
        <taxon>Metazoa</taxon>
        <taxon>Chordata</taxon>
        <taxon>Craniata</taxon>
        <taxon>Vertebrata</taxon>
        <taxon>Euteleostomi</taxon>
        <taxon>Archelosauria</taxon>
        <taxon>Archosauria</taxon>
        <taxon>Dinosauria</taxon>
        <taxon>Saurischia</taxon>
        <taxon>Theropoda</taxon>
        <taxon>Coelurosauria</taxon>
        <taxon>Aves</taxon>
        <taxon>Neognathae</taxon>
        <taxon>Neoaves</taxon>
        <taxon>Telluraves</taxon>
        <taxon>Australaves</taxon>
        <taxon>Passeriformes</taxon>
        <taxon>Corvoidea</taxon>
        <taxon>Corvidae</taxon>
        <taxon>Corvus</taxon>
    </lineage>
</organism>
<name>A0A8C3EQJ4_CORMO</name>
<feature type="region of interest" description="Disordered" evidence="1">
    <location>
        <begin position="159"/>
        <end position="419"/>
    </location>
</feature>
<evidence type="ECO:0000313" key="3">
    <source>
        <dbReference type="Proteomes" id="UP000694553"/>
    </source>
</evidence>
<dbReference type="Pfam" id="PF15261">
    <property type="entry name" value="JHY"/>
    <property type="match status" value="1"/>
</dbReference>
<dbReference type="CTD" id="79864"/>
<dbReference type="OMA" id="WKFHPSS"/>
<feature type="compositionally biased region" description="Basic residues" evidence="1">
    <location>
        <begin position="251"/>
        <end position="264"/>
    </location>
</feature>
<feature type="compositionally biased region" description="Low complexity" evidence="1">
    <location>
        <begin position="45"/>
        <end position="54"/>
    </location>
</feature>
<dbReference type="AlphaFoldDB" id="A0A8C3EQJ4"/>
<proteinExistence type="predicted"/>
<dbReference type="PANTHER" id="PTHR14726">
    <property type="entry name" value="JHY PROTEIN HOMOLOG"/>
    <property type="match status" value="1"/>
</dbReference>
<reference evidence="3" key="1">
    <citation type="submission" date="2019-10" db="EMBL/GenBank/DDBJ databases">
        <title>Corvus moneduloides (New Caledonian crow) genome, bCorMon1, primary haplotype.</title>
        <authorList>
            <person name="Rutz C."/>
            <person name="Fungtammasan C."/>
            <person name="Mountcastle J."/>
            <person name="Formenti G."/>
            <person name="Chow W."/>
            <person name="Howe K."/>
            <person name="Steele M.P."/>
            <person name="Fernandes J."/>
            <person name="Gilbert M.T.P."/>
            <person name="Fedrigo O."/>
            <person name="Jarvis E.D."/>
            <person name="Gemmell N."/>
        </authorList>
    </citation>
    <scope>NUCLEOTIDE SEQUENCE [LARGE SCALE GENOMIC DNA]</scope>
</reference>
<accession>A0A8U7NN08</accession>
<gene>
    <name evidence="2" type="primary">JHY</name>
</gene>
<accession>A0A8C3EQJ4</accession>
<feature type="region of interest" description="Disordered" evidence="1">
    <location>
        <begin position="691"/>
        <end position="714"/>
    </location>
</feature>
<dbReference type="Proteomes" id="UP000694553">
    <property type="component" value="Unassembled WGS sequence"/>
</dbReference>
<sequence length="741" mass="82839">MNSSNVKHISVSSPHTYNMNNIHVPPKVLMPPVFQPASWERASGRDGSSASSSDDSQESDSKSLAEERQYQLGLQQRILENEGLVGLDPDDILEDDSLEEDSLEEMSSGEKGAEHDTNYKGKQKNYGSGRKKQPVDKYSNLRYKPHWKRTKKGAEFFKAEKASQASGGSSEDFSLDSFYLHSDGSSENNQQEAKTQDSLSELFSFHGANVVASNEPDGPQAKRREPAEGFHSRDNPGRAFPPEIQQDPPQRARKNFVKKNKRTLGLKSEKSNSYLELHNKKQQVLHRQVTDPTPADEEPLQGVPAFQTGKMKPEDNGYPKGQQLKEQHKFSQTSKTESNQTLNGRAFPRNDSQQLPGGAAEAKSWHQQIPGFQAAPSAVEQDSSTALQECLNPSSSVGPGPAEKSKTGLNNFPNATHPDFTTSTYRFLPIFRNFNPAEDLYPEYPSKESKKHQHDSPHGIPRQHSTSHIPGQHFSRDNSTGGQAHPKFRSISSIFNASFQERAKDQAPLQDFKNHIHEDNSSPTASCGTSHFTEMEQHQPGISGLRDDFADKWLWSLLPPALSQVQGGSQGDSGRAEGNLRKMRRSNSEGSLLPMEKQNQPRASKKVCSSKFYINLNMKLGGLGPDYEAIKEKKQKLKLQKEYSRQINEYNMKNITVVQRFPAKPQVSSVSRQKALEYAKKIPRPKTFVTKQPDQEVKEERALPQAPAGTSLPQIPSLESLWNRHEKEKEVVAAFKALHIL</sequence>
<reference evidence="2" key="3">
    <citation type="submission" date="2025-09" db="UniProtKB">
        <authorList>
            <consortium name="Ensembl"/>
        </authorList>
    </citation>
    <scope>IDENTIFICATION</scope>
</reference>
<feature type="compositionally biased region" description="Basic and acidic residues" evidence="1">
    <location>
        <begin position="693"/>
        <end position="702"/>
    </location>
</feature>
<feature type="region of interest" description="Disordered" evidence="1">
    <location>
        <begin position="584"/>
        <end position="604"/>
    </location>
</feature>
<feature type="compositionally biased region" description="Polar residues" evidence="1">
    <location>
        <begin position="407"/>
        <end position="419"/>
    </location>
</feature>
<feature type="compositionally biased region" description="Polar residues" evidence="1">
    <location>
        <begin position="330"/>
        <end position="343"/>
    </location>
</feature>
<feature type="compositionally biased region" description="Polar residues" evidence="1">
    <location>
        <begin position="163"/>
        <end position="172"/>
    </location>
</feature>
<evidence type="ECO:0000256" key="1">
    <source>
        <dbReference type="SAM" id="MobiDB-lite"/>
    </source>
</evidence>
<dbReference type="GO" id="GO:0035082">
    <property type="term" value="P:axoneme assembly"/>
    <property type="evidence" value="ECO:0007669"/>
    <property type="project" value="TreeGrafter"/>
</dbReference>
<protein>
    <submittedName>
        <fullName evidence="2">Junctional cadherin complex regulator</fullName>
    </submittedName>
</protein>
<dbReference type="OrthoDB" id="10057281at2759"/>
<dbReference type="RefSeq" id="XP_031989867.1">
    <property type="nucleotide sequence ID" value="XM_032133976.1"/>
</dbReference>
<dbReference type="InterPro" id="IPR027968">
    <property type="entry name" value="JHY"/>
</dbReference>
<dbReference type="RefSeq" id="XP_031989866.1">
    <property type="nucleotide sequence ID" value="XM_032133975.1"/>
</dbReference>